<evidence type="ECO:0000313" key="9">
    <source>
        <dbReference type="Proteomes" id="UP000531251"/>
    </source>
</evidence>
<feature type="domain" description="CheR-type methyltransferase" evidence="7">
    <location>
        <begin position="8"/>
        <end position="286"/>
    </location>
</feature>
<dbReference type="GO" id="GO:0008983">
    <property type="term" value="F:protein-glutamate O-methyltransferase activity"/>
    <property type="evidence" value="ECO:0007669"/>
    <property type="project" value="UniProtKB-EC"/>
</dbReference>
<dbReference type="Pfam" id="PF01739">
    <property type="entry name" value="CheR"/>
    <property type="match status" value="1"/>
</dbReference>
<dbReference type="InterPro" id="IPR022641">
    <property type="entry name" value="CheR_N"/>
</dbReference>
<protein>
    <recommendedName>
        <fullName evidence="5">Chemotaxis protein methyltransferase</fullName>
        <ecNumber evidence="5">2.1.1.80</ecNumber>
    </recommendedName>
</protein>
<feature type="binding site" evidence="6">
    <location>
        <position position="128"/>
    </location>
    <ligand>
        <name>S-adenosyl-L-methionine</name>
        <dbReference type="ChEBI" id="CHEBI:59789"/>
    </ligand>
</feature>
<gene>
    <name evidence="8" type="ORF">GGR89_002849</name>
</gene>
<evidence type="ECO:0000313" key="8">
    <source>
        <dbReference type="EMBL" id="NJB98516.1"/>
    </source>
</evidence>
<dbReference type="InterPro" id="IPR029063">
    <property type="entry name" value="SAM-dependent_MTases_sf"/>
</dbReference>
<feature type="binding site" evidence="6">
    <location>
        <position position="88"/>
    </location>
    <ligand>
        <name>S-adenosyl-L-methionine</name>
        <dbReference type="ChEBI" id="CHEBI:59789"/>
    </ligand>
</feature>
<proteinExistence type="predicted"/>
<dbReference type="Gene3D" id="1.10.155.10">
    <property type="entry name" value="Chemotaxis receptor methyltransferase CheR, N-terminal domain"/>
    <property type="match status" value="1"/>
</dbReference>
<evidence type="ECO:0000259" key="7">
    <source>
        <dbReference type="PROSITE" id="PS50123"/>
    </source>
</evidence>
<dbReference type="PROSITE" id="PS50123">
    <property type="entry name" value="CHER"/>
    <property type="match status" value="1"/>
</dbReference>
<dbReference type="InterPro" id="IPR050903">
    <property type="entry name" value="Bact_Chemotaxis_MeTrfase"/>
</dbReference>
<dbReference type="PANTHER" id="PTHR24422:SF26">
    <property type="entry name" value="CHEMOTAXIS PROTEIN METHYLTRANSFERASE"/>
    <property type="match status" value="1"/>
</dbReference>
<dbReference type="GO" id="GO:0032259">
    <property type="term" value="P:methylation"/>
    <property type="evidence" value="ECO:0007669"/>
    <property type="project" value="UniProtKB-KW"/>
</dbReference>
<keyword evidence="9" id="KW-1185">Reference proteome</keyword>
<reference evidence="8 9" key="1">
    <citation type="submission" date="2020-03" db="EMBL/GenBank/DDBJ databases">
        <title>Genomic Encyclopedia of Type Strains, Phase IV (KMG-IV): sequencing the most valuable type-strain genomes for metagenomic binning, comparative biology and taxonomic classification.</title>
        <authorList>
            <person name="Goeker M."/>
        </authorList>
    </citation>
    <scope>NUCLEOTIDE SEQUENCE [LARGE SCALE GENOMIC DNA]</scope>
    <source>
        <strain evidence="8 9">DSM 7225</strain>
    </source>
</reference>
<accession>A0A7X5XZZ8</accession>
<sequence length="286" mass="31466">MTAAQALVAARADTLSARNFARLAQYVYEVTGIKLADPKKTMVEGRLRRRLHAVGIDTLDAYCDALFAGALTATETPLLINAVTTNKTDFFREPAHFDFLLETALPALLEQGVRSLRGWSAACSVGAEPYTLAMVLDDHAARYGGFDFGILATDIDTDVLATARKGIYPADMLAPVPAALQRAYVRLPKDRRRREVRIAPELRSAVGFARLNLMDQSYPVGEPMHLIFCRNVLIYFDKPTQRAVLTRLLDCLAPNGYLFLGHSESIHGMGLPLTPVGSTVFQRKQA</sequence>
<evidence type="ECO:0000256" key="2">
    <source>
        <dbReference type="ARBA" id="ARBA00022603"/>
    </source>
</evidence>
<dbReference type="PANTHER" id="PTHR24422">
    <property type="entry name" value="CHEMOTAXIS PROTEIN METHYLTRANSFERASE"/>
    <property type="match status" value="1"/>
</dbReference>
<dbReference type="InterPro" id="IPR036804">
    <property type="entry name" value="CheR_N_sf"/>
</dbReference>
<feature type="binding site" evidence="6">
    <location>
        <position position="154"/>
    </location>
    <ligand>
        <name>S-adenosyl-L-methionine</name>
        <dbReference type="ChEBI" id="CHEBI:59789"/>
    </ligand>
</feature>
<comment type="catalytic activity">
    <reaction evidence="1 5">
        <text>L-glutamyl-[protein] + S-adenosyl-L-methionine = [protein]-L-glutamate 5-O-methyl ester + S-adenosyl-L-homocysteine</text>
        <dbReference type="Rhea" id="RHEA:24452"/>
        <dbReference type="Rhea" id="RHEA-COMP:10208"/>
        <dbReference type="Rhea" id="RHEA-COMP:10311"/>
        <dbReference type="ChEBI" id="CHEBI:29973"/>
        <dbReference type="ChEBI" id="CHEBI:57856"/>
        <dbReference type="ChEBI" id="CHEBI:59789"/>
        <dbReference type="ChEBI" id="CHEBI:82795"/>
        <dbReference type="EC" id="2.1.1.80"/>
    </reaction>
</comment>
<dbReference type="SUPFAM" id="SSF53335">
    <property type="entry name" value="S-adenosyl-L-methionine-dependent methyltransferases"/>
    <property type="match status" value="1"/>
</dbReference>
<organism evidence="8 9">
    <name type="scientific">Sphingomonas trueperi</name>
    <dbReference type="NCBI Taxonomy" id="53317"/>
    <lineage>
        <taxon>Bacteria</taxon>
        <taxon>Pseudomonadati</taxon>
        <taxon>Pseudomonadota</taxon>
        <taxon>Alphaproteobacteria</taxon>
        <taxon>Sphingomonadales</taxon>
        <taxon>Sphingomonadaceae</taxon>
        <taxon>Sphingomonas</taxon>
    </lineage>
</organism>
<name>A0A7X5XZZ8_9SPHN</name>
<evidence type="ECO:0000256" key="6">
    <source>
        <dbReference type="PIRSR" id="PIRSR000410-1"/>
    </source>
</evidence>
<dbReference type="InterPro" id="IPR022642">
    <property type="entry name" value="CheR_C"/>
</dbReference>
<keyword evidence="4 5" id="KW-0949">S-adenosyl-L-methionine</keyword>
<evidence type="ECO:0000256" key="5">
    <source>
        <dbReference type="PIRNR" id="PIRNR000410"/>
    </source>
</evidence>
<dbReference type="InterPro" id="IPR000780">
    <property type="entry name" value="CheR_MeTrfase"/>
</dbReference>
<dbReference type="SMART" id="SM00138">
    <property type="entry name" value="MeTrc"/>
    <property type="match status" value="1"/>
</dbReference>
<feature type="binding site" evidence="6">
    <location>
        <position position="92"/>
    </location>
    <ligand>
        <name>S-adenosyl-L-methionine</name>
        <dbReference type="ChEBI" id="CHEBI:59789"/>
    </ligand>
</feature>
<dbReference type="EC" id="2.1.1.80" evidence="5"/>
<dbReference type="Gene3D" id="3.40.50.150">
    <property type="entry name" value="Vaccinia Virus protein VP39"/>
    <property type="match status" value="1"/>
</dbReference>
<evidence type="ECO:0000256" key="4">
    <source>
        <dbReference type="ARBA" id="ARBA00022691"/>
    </source>
</evidence>
<feature type="binding site" evidence="6">
    <location>
        <position position="86"/>
    </location>
    <ligand>
        <name>S-adenosyl-L-methionine</name>
        <dbReference type="ChEBI" id="CHEBI:59789"/>
    </ligand>
</feature>
<evidence type="ECO:0000256" key="3">
    <source>
        <dbReference type="ARBA" id="ARBA00022679"/>
    </source>
</evidence>
<comment type="caution">
    <text evidence="8">The sequence shown here is derived from an EMBL/GenBank/DDBJ whole genome shotgun (WGS) entry which is preliminary data.</text>
</comment>
<dbReference type="InterPro" id="IPR026024">
    <property type="entry name" value="Chemotaxis_MeTrfase_CheR"/>
</dbReference>
<evidence type="ECO:0000256" key="1">
    <source>
        <dbReference type="ARBA" id="ARBA00001541"/>
    </source>
</evidence>
<dbReference type="RefSeq" id="WP_125978189.1">
    <property type="nucleotide sequence ID" value="NZ_BAAADY010000011.1"/>
</dbReference>
<dbReference type="AlphaFoldDB" id="A0A7X5XZZ8"/>
<comment type="function">
    <text evidence="5">Methylation of the membrane-bound methyl-accepting chemotaxis proteins (MCP) to form gamma-glutamyl methyl ester residues in MCP.</text>
</comment>
<keyword evidence="3 5" id="KW-0808">Transferase</keyword>
<dbReference type="SUPFAM" id="SSF47757">
    <property type="entry name" value="Chemotaxis receptor methyltransferase CheR, N-terminal domain"/>
    <property type="match status" value="1"/>
</dbReference>
<dbReference type="Pfam" id="PF03705">
    <property type="entry name" value="CheR_N"/>
    <property type="match status" value="1"/>
</dbReference>
<dbReference type="PRINTS" id="PR00996">
    <property type="entry name" value="CHERMTFRASE"/>
</dbReference>
<dbReference type="PIRSF" id="PIRSF000410">
    <property type="entry name" value="CheR"/>
    <property type="match status" value="1"/>
</dbReference>
<feature type="binding site" evidence="6">
    <location>
        <begin position="212"/>
        <end position="213"/>
    </location>
    <ligand>
        <name>S-adenosyl-L-methionine</name>
        <dbReference type="ChEBI" id="CHEBI:59789"/>
    </ligand>
</feature>
<feature type="binding site" evidence="6">
    <location>
        <begin position="230"/>
        <end position="231"/>
    </location>
    <ligand>
        <name>S-adenosyl-L-methionine</name>
        <dbReference type="ChEBI" id="CHEBI:59789"/>
    </ligand>
</feature>
<keyword evidence="2 5" id="KW-0489">Methyltransferase</keyword>
<dbReference type="EMBL" id="JAATJB010000009">
    <property type="protein sequence ID" value="NJB98516.1"/>
    <property type="molecule type" value="Genomic_DNA"/>
</dbReference>
<dbReference type="Proteomes" id="UP000531251">
    <property type="component" value="Unassembled WGS sequence"/>
</dbReference>